<reference evidence="9" key="1">
    <citation type="submission" date="2018-06" db="EMBL/GenBank/DDBJ databases">
        <authorList>
            <person name="Zhirakovskaya E."/>
        </authorList>
    </citation>
    <scope>NUCLEOTIDE SEQUENCE</scope>
</reference>
<evidence type="ECO:0000256" key="2">
    <source>
        <dbReference type="ARBA" id="ARBA00017823"/>
    </source>
</evidence>
<proteinExistence type="inferred from homology"/>
<keyword evidence="4" id="KW-1005">Bacterial flagellum biogenesis</keyword>
<evidence type="ECO:0000256" key="1">
    <source>
        <dbReference type="ARBA" id="ARBA00005322"/>
    </source>
</evidence>
<comment type="similarity">
    <text evidence="1">Belongs to the FlgM family.</text>
</comment>
<accession>A0A3B0Z1J5</accession>
<evidence type="ECO:0000256" key="3">
    <source>
        <dbReference type="ARBA" id="ARBA00022491"/>
    </source>
</evidence>
<evidence type="ECO:0000256" key="5">
    <source>
        <dbReference type="ARBA" id="ARBA00023015"/>
    </source>
</evidence>
<feature type="domain" description="Anti-sigma-28 factor FlgM C-terminal" evidence="8">
    <location>
        <begin position="44"/>
        <end position="97"/>
    </location>
</feature>
<evidence type="ECO:0000256" key="7">
    <source>
        <dbReference type="SAM" id="MobiDB-lite"/>
    </source>
</evidence>
<dbReference type="AlphaFoldDB" id="A0A3B0Z1J5"/>
<dbReference type="InterPro" id="IPR031316">
    <property type="entry name" value="FlgM_C"/>
</dbReference>
<keyword evidence="3" id="KW-0678">Repressor</keyword>
<evidence type="ECO:0000256" key="6">
    <source>
        <dbReference type="ARBA" id="ARBA00023163"/>
    </source>
</evidence>
<dbReference type="GO" id="GO:0044781">
    <property type="term" value="P:bacterial-type flagellum organization"/>
    <property type="evidence" value="ECO:0007669"/>
    <property type="project" value="UniProtKB-KW"/>
</dbReference>
<dbReference type="NCBIfam" id="TIGR03824">
    <property type="entry name" value="FlgM_jcvi"/>
    <property type="match status" value="1"/>
</dbReference>
<keyword evidence="6" id="KW-0804">Transcription</keyword>
<keyword evidence="5" id="KW-0805">Transcription regulation</keyword>
<evidence type="ECO:0000256" key="4">
    <source>
        <dbReference type="ARBA" id="ARBA00022795"/>
    </source>
</evidence>
<evidence type="ECO:0000259" key="8">
    <source>
        <dbReference type="Pfam" id="PF04316"/>
    </source>
</evidence>
<dbReference type="SUPFAM" id="SSF101498">
    <property type="entry name" value="Anti-sigma factor FlgM"/>
    <property type="match status" value="1"/>
</dbReference>
<gene>
    <name evidence="9" type="ORF">MNBD_GAMMA18-11</name>
</gene>
<protein>
    <recommendedName>
        <fullName evidence="2">Negative regulator of flagellin synthesis</fullName>
    </recommendedName>
</protein>
<name>A0A3B0Z1J5_9ZZZZ</name>
<dbReference type="EMBL" id="UOFP01000173">
    <property type="protein sequence ID" value="VAW87195.1"/>
    <property type="molecule type" value="Genomic_DNA"/>
</dbReference>
<dbReference type="InterPro" id="IPR035890">
    <property type="entry name" value="Anti-sigma-28_factor_FlgM_sf"/>
</dbReference>
<organism evidence="9">
    <name type="scientific">hydrothermal vent metagenome</name>
    <dbReference type="NCBI Taxonomy" id="652676"/>
    <lineage>
        <taxon>unclassified sequences</taxon>
        <taxon>metagenomes</taxon>
        <taxon>ecological metagenomes</taxon>
    </lineage>
</organism>
<dbReference type="GO" id="GO:0045892">
    <property type="term" value="P:negative regulation of DNA-templated transcription"/>
    <property type="evidence" value="ECO:0007669"/>
    <property type="project" value="InterPro"/>
</dbReference>
<dbReference type="InterPro" id="IPR007412">
    <property type="entry name" value="FlgM"/>
</dbReference>
<sequence>MAIDINGLGAGHQVQANNENSLVSVARSEPTAAQEETGGSSTVDTVSLTDTAAQLQKLENTLAALPVADTARVESIKQALHEGTFNVDNRVTAEKMLGMETALNNVS</sequence>
<evidence type="ECO:0000313" key="9">
    <source>
        <dbReference type="EMBL" id="VAW87195.1"/>
    </source>
</evidence>
<feature type="region of interest" description="Disordered" evidence="7">
    <location>
        <begin position="25"/>
        <end position="45"/>
    </location>
</feature>
<dbReference type="Pfam" id="PF04316">
    <property type="entry name" value="FlgM"/>
    <property type="match status" value="1"/>
</dbReference>